<keyword evidence="4" id="KW-0274">FAD</keyword>
<dbReference type="PANTHER" id="PTHR43884:SF12">
    <property type="entry name" value="ISOVALERYL-COA DEHYDROGENASE, MITOCHONDRIAL-RELATED"/>
    <property type="match status" value="1"/>
</dbReference>
<evidence type="ECO:0000256" key="1">
    <source>
        <dbReference type="ARBA" id="ARBA00001974"/>
    </source>
</evidence>
<evidence type="ECO:0000256" key="3">
    <source>
        <dbReference type="ARBA" id="ARBA00022630"/>
    </source>
</evidence>
<dbReference type="SUPFAM" id="SSF47203">
    <property type="entry name" value="Acyl-CoA dehydrogenase C-terminal domain-like"/>
    <property type="match status" value="1"/>
</dbReference>
<name>X0UIF9_9ZZZZ</name>
<dbReference type="Pfam" id="PF00441">
    <property type="entry name" value="Acyl-CoA_dh_1"/>
    <property type="match status" value="1"/>
</dbReference>
<organism evidence="7">
    <name type="scientific">marine sediment metagenome</name>
    <dbReference type="NCBI Taxonomy" id="412755"/>
    <lineage>
        <taxon>unclassified sequences</taxon>
        <taxon>metagenomes</taxon>
        <taxon>ecological metagenomes</taxon>
    </lineage>
</organism>
<keyword evidence="5" id="KW-0560">Oxidoreductase</keyword>
<dbReference type="FunFam" id="1.20.140.10:FF:000011">
    <property type="entry name" value="Medium-chain specific acyl-CoA dehydrogenase, mitochondrial"/>
    <property type="match status" value="1"/>
</dbReference>
<gene>
    <name evidence="7" type="ORF">S01H1_36568</name>
</gene>
<reference evidence="7" key="1">
    <citation type="journal article" date="2014" name="Front. Microbiol.">
        <title>High frequency of phylogenetically diverse reductive dehalogenase-homologous genes in deep subseafloor sedimentary metagenomes.</title>
        <authorList>
            <person name="Kawai M."/>
            <person name="Futagami T."/>
            <person name="Toyoda A."/>
            <person name="Takaki Y."/>
            <person name="Nishi S."/>
            <person name="Hori S."/>
            <person name="Arai W."/>
            <person name="Tsubouchi T."/>
            <person name="Morono Y."/>
            <person name="Uchiyama I."/>
            <person name="Ito T."/>
            <person name="Fujiyama A."/>
            <person name="Inagaki F."/>
            <person name="Takami H."/>
        </authorList>
    </citation>
    <scope>NUCLEOTIDE SEQUENCE</scope>
    <source>
        <strain evidence="7">Expedition CK06-06</strain>
    </source>
</reference>
<dbReference type="AlphaFoldDB" id="X0UIF9"/>
<comment type="caution">
    <text evidence="7">The sequence shown here is derived from an EMBL/GenBank/DDBJ whole genome shotgun (WGS) entry which is preliminary data.</text>
</comment>
<evidence type="ECO:0000313" key="7">
    <source>
        <dbReference type="EMBL" id="GAG05529.1"/>
    </source>
</evidence>
<comment type="cofactor">
    <cofactor evidence="1">
        <name>FAD</name>
        <dbReference type="ChEBI" id="CHEBI:57692"/>
    </cofactor>
</comment>
<dbReference type="InterPro" id="IPR006089">
    <property type="entry name" value="Acyl-CoA_DH_CS"/>
</dbReference>
<keyword evidence="3" id="KW-0285">Flavoprotein</keyword>
<feature type="domain" description="Acyl-CoA dehydrogenase/oxidase C-terminal" evidence="6">
    <location>
        <begin position="23"/>
        <end position="167"/>
    </location>
</feature>
<accession>X0UIF9</accession>
<dbReference type="PANTHER" id="PTHR43884">
    <property type="entry name" value="ACYL-COA DEHYDROGENASE"/>
    <property type="match status" value="1"/>
</dbReference>
<protein>
    <recommendedName>
        <fullName evidence="6">Acyl-CoA dehydrogenase/oxidase C-terminal domain-containing protein</fullName>
    </recommendedName>
</protein>
<evidence type="ECO:0000256" key="4">
    <source>
        <dbReference type="ARBA" id="ARBA00022827"/>
    </source>
</evidence>
<comment type="similarity">
    <text evidence="2">Belongs to the acyl-CoA dehydrogenase family.</text>
</comment>
<evidence type="ECO:0000259" key="6">
    <source>
        <dbReference type="Pfam" id="PF00441"/>
    </source>
</evidence>
<dbReference type="InterPro" id="IPR009075">
    <property type="entry name" value="AcylCo_DH/oxidase_C"/>
</dbReference>
<sequence length="176" mass="19796">CDLIFDNCHVPKENMVTREGEFRKLMTAFDLERCGNAALCLGIAQGALEEVMTYSQQRKQWGKDICEFQAIQFMLADMAVKVEAARLLIYKATINAAMGLPSPLEANLAKCFANEMVKDVTGLALQIYGGYGYSKDYPVERMFRDGWAYGIAGGTIQMQKITIASQLLNRRFDQRK</sequence>
<dbReference type="EMBL" id="BARS01022918">
    <property type="protein sequence ID" value="GAG05529.1"/>
    <property type="molecule type" value="Genomic_DNA"/>
</dbReference>
<evidence type="ECO:0000256" key="5">
    <source>
        <dbReference type="ARBA" id="ARBA00023002"/>
    </source>
</evidence>
<dbReference type="InterPro" id="IPR036250">
    <property type="entry name" value="AcylCo_DH-like_C"/>
</dbReference>
<proteinExistence type="inferred from homology"/>
<dbReference type="GO" id="GO:0003995">
    <property type="term" value="F:acyl-CoA dehydrogenase activity"/>
    <property type="evidence" value="ECO:0007669"/>
    <property type="project" value="InterPro"/>
</dbReference>
<dbReference type="Gene3D" id="1.20.140.10">
    <property type="entry name" value="Butyryl-CoA Dehydrogenase, subunit A, domain 3"/>
    <property type="match status" value="1"/>
</dbReference>
<dbReference type="PROSITE" id="PS00073">
    <property type="entry name" value="ACYL_COA_DH_2"/>
    <property type="match status" value="1"/>
</dbReference>
<feature type="non-terminal residue" evidence="7">
    <location>
        <position position="1"/>
    </location>
</feature>
<evidence type="ECO:0000256" key="2">
    <source>
        <dbReference type="ARBA" id="ARBA00009347"/>
    </source>
</evidence>